<comment type="caution">
    <text evidence="2">The sequence shown here is derived from an EMBL/GenBank/DDBJ whole genome shotgun (WGS) entry which is preliminary data.</text>
</comment>
<feature type="region of interest" description="Disordered" evidence="1">
    <location>
        <begin position="314"/>
        <end position="351"/>
    </location>
</feature>
<keyword evidence="3" id="KW-1185">Reference proteome</keyword>
<evidence type="ECO:0008006" key="4">
    <source>
        <dbReference type="Google" id="ProtNLM"/>
    </source>
</evidence>
<reference evidence="2 3" key="1">
    <citation type="journal article" date="2021" name="Commun. Biol.">
        <title>The genome of Shorea leprosula (Dipterocarpaceae) highlights the ecological relevance of drought in aseasonal tropical rainforests.</title>
        <authorList>
            <person name="Ng K.K.S."/>
            <person name="Kobayashi M.J."/>
            <person name="Fawcett J.A."/>
            <person name="Hatakeyama M."/>
            <person name="Paape T."/>
            <person name="Ng C.H."/>
            <person name="Ang C.C."/>
            <person name="Tnah L.H."/>
            <person name="Lee C.T."/>
            <person name="Nishiyama T."/>
            <person name="Sese J."/>
            <person name="O'Brien M.J."/>
            <person name="Copetti D."/>
            <person name="Mohd Noor M.I."/>
            <person name="Ong R.C."/>
            <person name="Putra M."/>
            <person name="Sireger I.Z."/>
            <person name="Indrioko S."/>
            <person name="Kosugi Y."/>
            <person name="Izuno A."/>
            <person name="Isagi Y."/>
            <person name="Lee S.L."/>
            <person name="Shimizu K.K."/>
        </authorList>
    </citation>
    <scope>NUCLEOTIDE SEQUENCE [LARGE SCALE GENOMIC DNA]</scope>
    <source>
        <strain evidence="2">214</strain>
    </source>
</reference>
<gene>
    <name evidence="2" type="ORF">SLEP1_g43804</name>
</gene>
<protein>
    <recommendedName>
        <fullName evidence="4">Myb-like domain-containing protein</fullName>
    </recommendedName>
</protein>
<dbReference type="PANTHER" id="PTHR46872">
    <property type="entry name" value="DNA BINDING PROTEIN"/>
    <property type="match status" value="1"/>
</dbReference>
<evidence type="ECO:0000256" key="1">
    <source>
        <dbReference type="SAM" id="MobiDB-lite"/>
    </source>
</evidence>
<dbReference type="CDD" id="cd00167">
    <property type="entry name" value="SANT"/>
    <property type="match status" value="1"/>
</dbReference>
<feature type="compositionally biased region" description="Low complexity" evidence="1">
    <location>
        <begin position="80"/>
        <end position="92"/>
    </location>
</feature>
<proteinExistence type="predicted"/>
<organism evidence="2 3">
    <name type="scientific">Rubroshorea leprosula</name>
    <dbReference type="NCBI Taxonomy" id="152421"/>
    <lineage>
        <taxon>Eukaryota</taxon>
        <taxon>Viridiplantae</taxon>
        <taxon>Streptophyta</taxon>
        <taxon>Embryophyta</taxon>
        <taxon>Tracheophyta</taxon>
        <taxon>Spermatophyta</taxon>
        <taxon>Magnoliopsida</taxon>
        <taxon>eudicotyledons</taxon>
        <taxon>Gunneridae</taxon>
        <taxon>Pentapetalae</taxon>
        <taxon>rosids</taxon>
        <taxon>malvids</taxon>
        <taxon>Malvales</taxon>
        <taxon>Dipterocarpaceae</taxon>
        <taxon>Rubroshorea</taxon>
    </lineage>
</organism>
<dbReference type="AlphaFoldDB" id="A0AAV5LEJ4"/>
<accession>A0AAV5LEJ4</accession>
<name>A0AAV5LEJ4_9ROSI</name>
<evidence type="ECO:0000313" key="2">
    <source>
        <dbReference type="EMBL" id="GKV35552.1"/>
    </source>
</evidence>
<dbReference type="PANTHER" id="PTHR46872:SF10">
    <property type="entry name" value="MYB-LIKE DOMAIN-CONTAINING PROTEIN"/>
    <property type="match status" value="1"/>
</dbReference>
<dbReference type="Proteomes" id="UP001054252">
    <property type="component" value="Unassembled WGS sequence"/>
</dbReference>
<feature type="region of interest" description="Disordered" evidence="1">
    <location>
        <begin position="77"/>
        <end position="101"/>
    </location>
</feature>
<sequence length="521" mass="58471">MVQKRPLGEEETLEVSNKHLRQAKLESPSDPIFSEIAYQKSNISGIGEDRFIDADANEKLGHVVGMEQLGAKAFDSNVNGSHSMSSWGTSSTSEEDSGTDEPLHVPLLPEYYNPERPIRTLAHWEDIYTLLLEHPPRKHVPIGPNHQADVPMWDSQVTENATNHVCSSEVAADGYEKALMGTCIVPMPDLESSSYDGEMVGKGRTDCGCNDKGSVRCVRQHVDEAREKLRKYIGHERFVELGFCDVGELVAEKWSEEEEQLFDNIVYSNPVSLGRNFWNSLSVVFPYRTKKEIVSYYFNVFMLRKRAEQNRCESMSIDSDNDEWQGSDDSGNSEAGMSDEDEDSVVESPIYGDDFSYHQSQENGLHAFDENVADETCDDDKNVNHGTGAEMTNVPEPFSGKLFNIYTSHPASEVQGKTSYDEQGEQEVQYDSCTSSEKGAGLLDSHLNTENGDHWPGSFNGLTSDGDHEFVLEHCDPKVWDAAYPTCQRNKFDFLPTCSMIEEVFGDESWNYKPRDGKSMS</sequence>
<dbReference type="InterPro" id="IPR001005">
    <property type="entry name" value="SANT/Myb"/>
</dbReference>
<evidence type="ECO:0000313" key="3">
    <source>
        <dbReference type="Proteomes" id="UP001054252"/>
    </source>
</evidence>
<dbReference type="EMBL" id="BPVZ01000111">
    <property type="protein sequence ID" value="GKV35552.1"/>
    <property type="molecule type" value="Genomic_DNA"/>
</dbReference>